<comment type="caution">
    <text evidence="3">The sequence shown here is derived from an EMBL/GenBank/DDBJ whole genome shotgun (WGS) entry which is preliminary data.</text>
</comment>
<protein>
    <submittedName>
        <fullName evidence="3">SDR family oxidoreductase</fullName>
    </submittedName>
</protein>
<organism evidence="3 4">
    <name type="scientific">Segatella copri</name>
    <dbReference type="NCBI Taxonomy" id="165179"/>
    <lineage>
        <taxon>Bacteria</taxon>
        <taxon>Pseudomonadati</taxon>
        <taxon>Bacteroidota</taxon>
        <taxon>Bacteroidia</taxon>
        <taxon>Bacteroidales</taxon>
        <taxon>Prevotellaceae</taxon>
        <taxon>Segatella</taxon>
    </lineage>
</organism>
<reference evidence="3" key="1">
    <citation type="submission" date="2021-12" db="EMBL/GenBank/DDBJ databases">
        <authorList>
            <person name="Lv X."/>
        </authorList>
    </citation>
    <scope>NUCLEOTIDE SEQUENCE</scope>
    <source>
        <strain evidence="3">HF2106</strain>
    </source>
</reference>
<dbReference type="InterPro" id="IPR020904">
    <property type="entry name" value="Sc_DH/Rdtase_CS"/>
</dbReference>
<evidence type="ECO:0000313" key="4">
    <source>
        <dbReference type="Proteomes" id="UP001200307"/>
    </source>
</evidence>
<dbReference type="PRINTS" id="PR00081">
    <property type="entry name" value="GDHRDH"/>
</dbReference>
<dbReference type="EMBL" id="JAJTVO010000018">
    <property type="protein sequence ID" value="MCE4122712.1"/>
    <property type="molecule type" value="Genomic_DNA"/>
</dbReference>
<dbReference type="PANTHER" id="PTHR42760">
    <property type="entry name" value="SHORT-CHAIN DEHYDROGENASES/REDUCTASES FAMILY MEMBER"/>
    <property type="match status" value="1"/>
</dbReference>
<comment type="similarity">
    <text evidence="1">Belongs to the short-chain dehydrogenases/reductases (SDR) family.</text>
</comment>
<accession>A0AAW4YJX3</accession>
<sequence length="276" mass="30373">MKKLIKKVLMTLISLFKWEKKIPIVSIKESSNLLEGKVALITGGSGGIGMAIAKSLLESGCKVIIAGTNEQKLKQSIEILQNDAKYVILNMNDISSFRDKINSVVSIFGHIELFVNSAGVHSENFDFWNMTECEYDRVMDINLKGVYFFAQSAAKYLRDNNLKGKLLFVSASRGSEPAWSPYGVSKWGLNGMVKGLAKELFHYGINVNAIAPGSTATNLLGYKKGDSIYSDDNSECRMIMPEEVGNLTNLLLSDAGNMINGEIIHISSGRGIYDIR</sequence>
<dbReference type="GO" id="GO:0006633">
    <property type="term" value="P:fatty acid biosynthetic process"/>
    <property type="evidence" value="ECO:0007669"/>
    <property type="project" value="TreeGrafter"/>
</dbReference>
<dbReference type="Gene3D" id="3.40.50.720">
    <property type="entry name" value="NAD(P)-binding Rossmann-like Domain"/>
    <property type="match status" value="1"/>
</dbReference>
<dbReference type="InterPro" id="IPR002347">
    <property type="entry name" value="SDR_fam"/>
</dbReference>
<dbReference type="RefSeq" id="WP_233339432.1">
    <property type="nucleotide sequence ID" value="NZ_JAJTVO010000018.1"/>
</dbReference>
<dbReference type="Proteomes" id="UP001200307">
    <property type="component" value="Unassembled WGS sequence"/>
</dbReference>
<evidence type="ECO:0000256" key="1">
    <source>
        <dbReference type="ARBA" id="ARBA00006484"/>
    </source>
</evidence>
<dbReference type="GO" id="GO:0048038">
    <property type="term" value="F:quinone binding"/>
    <property type="evidence" value="ECO:0007669"/>
    <property type="project" value="TreeGrafter"/>
</dbReference>
<dbReference type="GO" id="GO:0016616">
    <property type="term" value="F:oxidoreductase activity, acting on the CH-OH group of donors, NAD or NADP as acceptor"/>
    <property type="evidence" value="ECO:0007669"/>
    <property type="project" value="TreeGrafter"/>
</dbReference>
<proteinExistence type="inferred from homology"/>
<dbReference type="CDD" id="cd05233">
    <property type="entry name" value="SDR_c"/>
    <property type="match status" value="1"/>
</dbReference>
<dbReference type="SUPFAM" id="SSF51735">
    <property type="entry name" value="NAD(P)-binding Rossmann-fold domains"/>
    <property type="match status" value="1"/>
</dbReference>
<dbReference type="PANTHER" id="PTHR42760:SF133">
    <property type="entry name" value="3-OXOACYL-[ACYL-CARRIER-PROTEIN] REDUCTASE"/>
    <property type="match status" value="1"/>
</dbReference>
<keyword evidence="2" id="KW-0560">Oxidoreductase</keyword>
<name>A0AAW4YJX3_9BACT</name>
<dbReference type="PROSITE" id="PS00061">
    <property type="entry name" value="ADH_SHORT"/>
    <property type="match status" value="1"/>
</dbReference>
<evidence type="ECO:0000256" key="2">
    <source>
        <dbReference type="ARBA" id="ARBA00023002"/>
    </source>
</evidence>
<gene>
    <name evidence="3" type="ORF">LYY06_10620</name>
</gene>
<dbReference type="InterPro" id="IPR036291">
    <property type="entry name" value="NAD(P)-bd_dom_sf"/>
</dbReference>
<dbReference type="AlphaFoldDB" id="A0AAW4YJX3"/>
<evidence type="ECO:0000313" key="3">
    <source>
        <dbReference type="EMBL" id="MCE4122712.1"/>
    </source>
</evidence>
<dbReference type="Pfam" id="PF00106">
    <property type="entry name" value="adh_short"/>
    <property type="match status" value="1"/>
</dbReference>